<accession>A0ABN7UFH4</accession>
<proteinExistence type="predicted"/>
<protein>
    <submittedName>
        <fullName evidence="2">11943_t:CDS:1</fullName>
    </submittedName>
</protein>
<feature type="compositionally biased region" description="Basic residues" evidence="1">
    <location>
        <begin position="22"/>
        <end position="35"/>
    </location>
</feature>
<gene>
    <name evidence="2" type="ORF">GMARGA_LOCUS5322</name>
</gene>
<name>A0ABN7UFH4_GIGMA</name>
<evidence type="ECO:0000256" key="1">
    <source>
        <dbReference type="SAM" id="MobiDB-lite"/>
    </source>
</evidence>
<comment type="caution">
    <text evidence="2">The sequence shown here is derived from an EMBL/GenBank/DDBJ whole genome shotgun (WGS) entry which is preliminary data.</text>
</comment>
<sequence>MTIDKDGDSTGKARLSRTINRQPRRLSRSPSRHNVKQVNLQLPPPMLNFENANQTSSLFTTGLQTTP</sequence>
<organism evidence="2 3">
    <name type="scientific">Gigaspora margarita</name>
    <dbReference type="NCBI Taxonomy" id="4874"/>
    <lineage>
        <taxon>Eukaryota</taxon>
        <taxon>Fungi</taxon>
        <taxon>Fungi incertae sedis</taxon>
        <taxon>Mucoromycota</taxon>
        <taxon>Glomeromycotina</taxon>
        <taxon>Glomeromycetes</taxon>
        <taxon>Diversisporales</taxon>
        <taxon>Gigasporaceae</taxon>
        <taxon>Gigaspora</taxon>
    </lineage>
</organism>
<feature type="region of interest" description="Disordered" evidence="1">
    <location>
        <begin position="1"/>
        <end position="67"/>
    </location>
</feature>
<reference evidence="2 3" key="1">
    <citation type="submission" date="2021-06" db="EMBL/GenBank/DDBJ databases">
        <authorList>
            <person name="Kallberg Y."/>
            <person name="Tangrot J."/>
            <person name="Rosling A."/>
        </authorList>
    </citation>
    <scope>NUCLEOTIDE SEQUENCE [LARGE SCALE GENOMIC DNA]</scope>
    <source>
        <strain evidence="2 3">120-4 pot B 10/14</strain>
    </source>
</reference>
<dbReference type="EMBL" id="CAJVQB010002245">
    <property type="protein sequence ID" value="CAG8567530.1"/>
    <property type="molecule type" value="Genomic_DNA"/>
</dbReference>
<feature type="compositionally biased region" description="Basic and acidic residues" evidence="1">
    <location>
        <begin position="1"/>
        <end position="11"/>
    </location>
</feature>
<evidence type="ECO:0000313" key="2">
    <source>
        <dbReference type="EMBL" id="CAG8567530.1"/>
    </source>
</evidence>
<keyword evidence="3" id="KW-1185">Reference proteome</keyword>
<dbReference type="Proteomes" id="UP000789901">
    <property type="component" value="Unassembled WGS sequence"/>
</dbReference>
<feature type="compositionally biased region" description="Polar residues" evidence="1">
    <location>
        <begin position="50"/>
        <end position="67"/>
    </location>
</feature>
<evidence type="ECO:0000313" key="3">
    <source>
        <dbReference type="Proteomes" id="UP000789901"/>
    </source>
</evidence>